<reference evidence="2 3" key="1">
    <citation type="submission" date="2017-01" db="EMBL/GenBank/DDBJ databases">
        <title>Trade-off between light-utilization and light-protection in marine flavobacteria.</title>
        <authorList>
            <person name="Kumagai Y."/>
            <person name="Yoshizawa S."/>
            <person name="Kogure K."/>
            <person name="Iwasaki W."/>
        </authorList>
    </citation>
    <scope>NUCLEOTIDE SEQUENCE [LARGE SCALE GENOMIC DNA]</scope>
    <source>
        <strain evidence="2 3">KCTC 32109</strain>
    </source>
</reference>
<keyword evidence="3" id="KW-1185">Reference proteome</keyword>
<organism evidence="2 3">
    <name type="scientific">Nonlabens arenilitoris</name>
    <dbReference type="NCBI Taxonomy" id="1217969"/>
    <lineage>
        <taxon>Bacteria</taxon>
        <taxon>Pseudomonadati</taxon>
        <taxon>Bacteroidota</taxon>
        <taxon>Flavobacteriia</taxon>
        <taxon>Flavobacteriales</taxon>
        <taxon>Flavobacteriaceae</taxon>
        <taxon>Nonlabens</taxon>
    </lineage>
</organism>
<proteinExistence type="predicted"/>
<feature type="chain" id="PRO_5015745802" evidence="1">
    <location>
        <begin position="33"/>
        <end position="82"/>
    </location>
</feature>
<dbReference type="AlphaFoldDB" id="A0A2S7UAJ2"/>
<comment type="caution">
    <text evidence="2">The sequence shown here is derived from an EMBL/GenBank/DDBJ whole genome shotgun (WGS) entry which is preliminary data.</text>
</comment>
<evidence type="ECO:0000313" key="3">
    <source>
        <dbReference type="Proteomes" id="UP000239747"/>
    </source>
</evidence>
<dbReference type="EMBL" id="MTPW01000001">
    <property type="protein sequence ID" value="PQJ31283.1"/>
    <property type="molecule type" value="Genomic_DNA"/>
</dbReference>
<feature type="signal peptide" evidence="1">
    <location>
        <begin position="1"/>
        <end position="32"/>
    </location>
</feature>
<dbReference type="Proteomes" id="UP000239747">
    <property type="component" value="Unassembled WGS sequence"/>
</dbReference>
<evidence type="ECO:0000256" key="1">
    <source>
        <dbReference type="SAM" id="SignalP"/>
    </source>
</evidence>
<accession>A0A2S7UAJ2</accession>
<gene>
    <name evidence="2" type="ORF">BST92_04800</name>
</gene>
<name>A0A2S7UAJ2_9FLAO</name>
<keyword evidence="1" id="KW-0732">Signal</keyword>
<sequence>MILFTQTKNSIKKLTMKKLLLLLTLLPSILFAQLNVDNQWRNSINPIFNNLEKNRIDSGILLDYAMEFTDIPSYNGVLNHSL</sequence>
<evidence type="ECO:0000313" key="2">
    <source>
        <dbReference type="EMBL" id="PQJ31283.1"/>
    </source>
</evidence>
<protein>
    <submittedName>
        <fullName evidence="2">Uncharacterized protein</fullName>
    </submittedName>
</protein>